<dbReference type="GO" id="GO:0061602">
    <property type="term" value="F:molybdenum cofactor cytidylyltransferase activity"/>
    <property type="evidence" value="ECO:0007669"/>
    <property type="project" value="UniProtKB-EC"/>
</dbReference>
<dbReference type="EC" id="2.7.7.76" evidence="2"/>
<dbReference type="InterPro" id="IPR025877">
    <property type="entry name" value="MobA-like_NTP_Trfase"/>
</dbReference>
<dbReference type="EMBL" id="JACHGJ010000001">
    <property type="protein sequence ID" value="MBB6478563.1"/>
    <property type="molecule type" value="Genomic_DNA"/>
</dbReference>
<dbReference type="PANTHER" id="PTHR43777">
    <property type="entry name" value="MOLYBDENUM COFACTOR CYTIDYLYLTRANSFERASE"/>
    <property type="match status" value="1"/>
</dbReference>
<keyword evidence="2" id="KW-0808">Transferase</keyword>
<proteinExistence type="predicted"/>
<dbReference type="PANTHER" id="PTHR43777:SF1">
    <property type="entry name" value="MOLYBDENUM COFACTOR CYTIDYLYLTRANSFERASE"/>
    <property type="match status" value="1"/>
</dbReference>
<dbReference type="InterPro" id="IPR029044">
    <property type="entry name" value="Nucleotide-diphossugar_trans"/>
</dbReference>
<reference evidence="2 3" key="1">
    <citation type="submission" date="2020-08" db="EMBL/GenBank/DDBJ databases">
        <title>Genomic Encyclopedia of Type Strains, Phase IV (KMG-IV): sequencing the most valuable type-strain genomes for metagenomic binning, comparative biology and taxonomic classification.</title>
        <authorList>
            <person name="Goeker M."/>
        </authorList>
    </citation>
    <scope>NUCLEOTIDE SEQUENCE [LARGE SCALE GENOMIC DNA]</scope>
    <source>
        <strain evidence="2 3">DSM 2461</strain>
    </source>
</reference>
<gene>
    <name evidence="2" type="ORF">HNR50_000196</name>
</gene>
<comment type="caution">
    <text evidence="2">The sequence shown here is derived from an EMBL/GenBank/DDBJ whole genome shotgun (WGS) entry which is preliminary data.</text>
</comment>
<keyword evidence="3" id="KW-1185">Reference proteome</keyword>
<dbReference type="CDD" id="cd04182">
    <property type="entry name" value="GT_2_like_f"/>
    <property type="match status" value="1"/>
</dbReference>
<keyword evidence="2" id="KW-0548">Nucleotidyltransferase</keyword>
<protein>
    <submittedName>
        <fullName evidence="2">Molybdenum cofactor cytidylyltransferase</fullName>
        <ecNumber evidence="2">2.7.7.76</ecNumber>
    </submittedName>
</protein>
<feature type="domain" description="MobA-like NTP transferase" evidence="1">
    <location>
        <begin position="5"/>
        <end position="157"/>
    </location>
</feature>
<evidence type="ECO:0000313" key="3">
    <source>
        <dbReference type="Proteomes" id="UP000587760"/>
    </source>
</evidence>
<sequence>MRNDCVILAAGLSSRMGKWKPEVEVGGIPMIRRSISNASMTSRQVIVVGGYNFSLLSRLIGDLPHVTLVENTRYEKGMLTSVKTALNYIRTVRFFIALADMPYIQPETFSLMEDRFFEDALFPIYKGMRGHPVLVNSTVSSIIADAPETLMMKDILKSCRISEIEVNDPGILKDVDRLSDIE</sequence>
<dbReference type="SUPFAM" id="SSF53448">
    <property type="entry name" value="Nucleotide-diphospho-sugar transferases"/>
    <property type="match status" value="1"/>
</dbReference>
<evidence type="ECO:0000259" key="1">
    <source>
        <dbReference type="Pfam" id="PF12804"/>
    </source>
</evidence>
<organism evidence="2 3">
    <name type="scientific">Spirochaeta isovalerica</name>
    <dbReference type="NCBI Taxonomy" id="150"/>
    <lineage>
        <taxon>Bacteria</taxon>
        <taxon>Pseudomonadati</taxon>
        <taxon>Spirochaetota</taxon>
        <taxon>Spirochaetia</taxon>
        <taxon>Spirochaetales</taxon>
        <taxon>Spirochaetaceae</taxon>
        <taxon>Spirochaeta</taxon>
    </lineage>
</organism>
<dbReference type="Gene3D" id="3.90.550.10">
    <property type="entry name" value="Spore Coat Polysaccharide Biosynthesis Protein SpsA, Chain A"/>
    <property type="match status" value="1"/>
</dbReference>
<evidence type="ECO:0000313" key="2">
    <source>
        <dbReference type="EMBL" id="MBB6478563.1"/>
    </source>
</evidence>
<dbReference type="RefSeq" id="WP_184742524.1">
    <property type="nucleotide sequence ID" value="NZ_JACHGJ010000001.1"/>
</dbReference>
<dbReference type="Pfam" id="PF12804">
    <property type="entry name" value="NTP_transf_3"/>
    <property type="match status" value="1"/>
</dbReference>
<name>A0A841R434_9SPIO</name>
<dbReference type="AlphaFoldDB" id="A0A841R434"/>
<accession>A0A841R434</accession>
<dbReference type="Proteomes" id="UP000587760">
    <property type="component" value="Unassembled WGS sequence"/>
</dbReference>